<feature type="transmembrane region" description="Helical" evidence="7">
    <location>
        <begin position="28"/>
        <end position="48"/>
    </location>
</feature>
<name>A0AAJ1EV95_9ACTO</name>
<evidence type="ECO:0000256" key="1">
    <source>
        <dbReference type="ARBA" id="ARBA00004651"/>
    </source>
</evidence>
<dbReference type="Proteomes" id="UP001200537">
    <property type="component" value="Unassembled WGS sequence"/>
</dbReference>
<keyword evidence="4 7" id="KW-0812">Transmembrane</keyword>
<keyword evidence="3" id="KW-1003">Cell membrane</keyword>
<proteinExistence type="inferred from homology"/>
<evidence type="ECO:0000313" key="8">
    <source>
        <dbReference type="EMBL" id="MCG4617842.1"/>
    </source>
</evidence>
<sequence length="83" mass="8635">MGIIGSIIVGGIIGALARFFMKGKQNMGMIITIIIGMVSAGLSDWILAKVIGDGHGFISFIVAIVIAVGLISVYLGITNKKTK</sequence>
<dbReference type="InterPro" id="IPR007341">
    <property type="entry name" value="Transgly_assoc"/>
</dbReference>
<dbReference type="EMBL" id="JAKNHJ010000007">
    <property type="protein sequence ID" value="MCG4617842.1"/>
    <property type="molecule type" value="Genomic_DNA"/>
</dbReference>
<dbReference type="PANTHER" id="PTHR33884:SF3">
    <property type="entry name" value="UPF0410 PROTEIN YMGE"/>
    <property type="match status" value="1"/>
</dbReference>
<comment type="similarity">
    <text evidence="2">Belongs to the UPF0410 family.</text>
</comment>
<evidence type="ECO:0000256" key="2">
    <source>
        <dbReference type="ARBA" id="ARBA00011006"/>
    </source>
</evidence>
<dbReference type="PANTHER" id="PTHR33884">
    <property type="entry name" value="UPF0410 PROTEIN YMGE"/>
    <property type="match status" value="1"/>
</dbReference>
<evidence type="ECO:0000313" key="9">
    <source>
        <dbReference type="Proteomes" id="UP001200537"/>
    </source>
</evidence>
<feature type="transmembrane region" description="Helical" evidence="7">
    <location>
        <begin position="54"/>
        <end position="77"/>
    </location>
</feature>
<dbReference type="RefSeq" id="WP_024059941.1">
    <property type="nucleotide sequence ID" value="NZ_JAGZVZ010000002.1"/>
</dbReference>
<dbReference type="GO" id="GO:0005886">
    <property type="term" value="C:plasma membrane"/>
    <property type="evidence" value="ECO:0007669"/>
    <property type="project" value="UniProtKB-SubCell"/>
</dbReference>
<comment type="caution">
    <text evidence="8">The sequence shown here is derived from an EMBL/GenBank/DDBJ whole genome shotgun (WGS) entry which is preliminary data.</text>
</comment>
<evidence type="ECO:0000256" key="4">
    <source>
        <dbReference type="ARBA" id="ARBA00022692"/>
    </source>
</evidence>
<gene>
    <name evidence="8" type="ORF">L0M99_04970</name>
</gene>
<dbReference type="AlphaFoldDB" id="A0AAJ1EV95"/>
<evidence type="ECO:0000256" key="5">
    <source>
        <dbReference type="ARBA" id="ARBA00022989"/>
    </source>
</evidence>
<keyword evidence="5 7" id="KW-1133">Transmembrane helix</keyword>
<organism evidence="8 9">
    <name type="scientific">Varibaculum cambriense</name>
    <dbReference type="NCBI Taxonomy" id="184870"/>
    <lineage>
        <taxon>Bacteria</taxon>
        <taxon>Bacillati</taxon>
        <taxon>Actinomycetota</taxon>
        <taxon>Actinomycetes</taxon>
        <taxon>Actinomycetales</taxon>
        <taxon>Actinomycetaceae</taxon>
        <taxon>Varibaculum</taxon>
    </lineage>
</organism>
<evidence type="ECO:0000256" key="7">
    <source>
        <dbReference type="SAM" id="Phobius"/>
    </source>
</evidence>
<evidence type="ECO:0000256" key="3">
    <source>
        <dbReference type="ARBA" id="ARBA00022475"/>
    </source>
</evidence>
<keyword evidence="6 7" id="KW-0472">Membrane</keyword>
<accession>A0AAJ1EV95</accession>
<reference evidence="8" key="1">
    <citation type="submission" date="2022-01" db="EMBL/GenBank/DDBJ databases">
        <title>Collection of gut derived symbiotic bacterial strains cultured from healthy donors.</title>
        <authorList>
            <person name="Lin H."/>
            <person name="Kohout C."/>
            <person name="Waligurski E."/>
            <person name="Pamer E.G."/>
        </authorList>
    </citation>
    <scope>NUCLEOTIDE SEQUENCE</scope>
    <source>
        <strain evidence="8">DFI.7.46</strain>
    </source>
</reference>
<evidence type="ECO:0000256" key="6">
    <source>
        <dbReference type="ARBA" id="ARBA00023136"/>
    </source>
</evidence>
<protein>
    <submittedName>
        <fullName evidence="8">GlsB/YeaQ/YmgE family stress response membrane protein</fullName>
    </submittedName>
</protein>
<feature type="transmembrane region" description="Helical" evidence="7">
    <location>
        <begin position="6"/>
        <end position="21"/>
    </location>
</feature>
<comment type="subcellular location">
    <subcellularLocation>
        <location evidence="1">Cell membrane</location>
        <topology evidence="1">Multi-pass membrane protein</topology>
    </subcellularLocation>
</comment>